<accession>A0A410G725</accession>
<keyword evidence="7" id="KW-1185">Reference proteome</keyword>
<evidence type="ECO:0000259" key="4">
    <source>
        <dbReference type="Pfam" id="PF25954"/>
    </source>
</evidence>
<dbReference type="GO" id="GO:0022857">
    <property type="term" value="F:transmembrane transporter activity"/>
    <property type="evidence" value="ECO:0007669"/>
    <property type="project" value="InterPro"/>
</dbReference>
<dbReference type="InterPro" id="IPR058647">
    <property type="entry name" value="BSH_CzcB-like"/>
</dbReference>
<dbReference type="InterPro" id="IPR051909">
    <property type="entry name" value="MFP_Cation_Efflux"/>
</dbReference>
<dbReference type="Proteomes" id="UP000285517">
    <property type="component" value="Chromosome"/>
</dbReference>
<dbReference type="InterPro" id="IPR058792">
    <property type="entry name" value="Beta-barrel_RND_2"/>
</dbReference>
<dbReference type="Pfam" id="PF25973">
    <property type="entry name" value="BSH_CzcB"/>
    <property type="match status" value="1"/>
</dbReference>
<sequence length="363" mass="40120">MKITQKLTVAALLVFTLTGCGNDSEEFEFENQNYCLDEKFKDKVAIQTVTLQPVTEGIHLTGSVETNPDKVVHFVSLVGGIISKTYFSLGDKVSKGQLLAELQSTELSGLESELKNLNAQIQVSEKRLQSAQSMFQDGIASEADLMQAQTELDIHKSERQKIISNLNIYSASTERGVFQIKAPVSGIITSKSIASGTQITAEGEPLFTISDLREVWIMVDIYATNVQNIDSGMDVNINTLSYPDTEFKGKIDAVSQVLDSDAKVVKARVVMENTDLKLKPGMLVDVVALRDRDMEAIGIPTEALVFDDNQNFVIVHKSDCDMKIKKVEILFSNNGLTFLKSGLEENENIITKNPLLIYEQINN</sequence>
<protein>
    <submittedName>
        <fullName evidence="6">Efflux RND transporter periplasmic adaptor subunit</fullName>
    </submittedName>
</protein>
<organism evidence="6 7">
    <name type="scientific">Aequorivita ciconiae</name>
    <dbReference type="NCBI Taxonomy" id="2494375"/>
    <lineage>
        <taxon>Bacteria</taxon>
        <taxon>Pseudomonadati</taxon>
        <taxon>Bacteroidota</taxon>
        <taxon>Flavobacteriia</taxon>
        <taxon>Flavobacteriales</taxon>
        <taxon>Flavobacteriaceae</taxon>
        <taxon>Aequorivita</taxon>
    </lineage>
</organism>
<feature type="domain" description="CusB-like beta-barrel" evidence="4">
    <location>
        <begin position="214"/>
        <end position="286"/>
    </location>
</feature>
<evidence type="ECO:0000256" key="1">
    <source>
        <dbReference type="ARBA" id="ARBA00009477"/>
    </source>
</evidence>
<feature type="coiled-coil region" evidence="3">
    <location>
        <begin position="100"/>
        <end position="134"/>
    </location>
</feature>
<dbReference type="GO" id="GO:0060003">
    <property type="term" value="P:copper ion export"/>
    <property type="evidence" value="ECO:0007669"/>
    <property type="project" value="TreeGrafter"/>
</dbReference>
<keyword evidence="2" id="KW-0813">Transport</keyword>
<comment type="similarity">
    <text evidence="1">Belongs to the membrane fusion protein (MFP) (TC 8.A.1) family.</text>
</comment>
<evidence type="ECO:0000313" key="6">
    <source>
        <dbReference type="EMBL" id="QAA82975.1"/>
    </source>
</evidence>
<dbReference type="GO" id="GO:0030313">
    <property type="term" value="C:cell envelope"/>
    <property type="evidence" value="ECO:0007669"/>
    <property type="project" value="TreeGrafter"/>
</dbReference>
<dbReference type="PANTHER" id="PTHR30097">
    <property type="entry name" value="CATION EFFLUX SYSTEM PROTEIN CUSB"/>
    <property type="match status" value="1"/>
</dbReference>
<feature type="domain" description="CzcB-like barrel-sandwich hybrid" evidence="5">
    <location>
        <begin position="71"/>
        <end position="211"/>
    </location>
</feature>
<evidence type="ECO:0000313" key="7">
    <source>
        <dbReference type="Proteomes" id="UP000285517"/>
    </source>
</evidence>
<dbReference type="SUPFAM" id="SSF111369">
    <property type="entry name" value="HlyD-like secretion proteins"/>
    <property type="match status" value="1"/>
</dbReference>
<dbReference type="GO" id="GO:0015679">
    <property type="term" value="P:plasma membrane copper ion transport"/>
    <property type="evidence" value="ECO:0007669"/>
    <property type="project" value="TreeGrafter"/>
</dbReference>
<dbReference type="Gene3D" id="2.40.30.170">
    <property type="match status" value="1"/>
</dbReference>
<dbReference type="EMBL" id="CP034951">
    <property type="protein sequence ID" value="QAA82975.1"/>
    <property type="molecule type" value="Genomic_DNA"/>
</dbReference>
<dbReference type="RefSeq" id="WP_128251339.1">
    <property type="nucleotide sequence ID" value="NZ_CP034951.1"/>
</dbReference>
<dbReference type="AlphaFoldDB" id="A0A410G725"/>
<name>A0A410G725_9FLAO</name>
<keyword evidence="3" id="KW-0175">Coiled coil</keyword>
<dbReference type="OrthoDB" id="9806939at2"/>
<dbReference type="NCBIfam" id="TIGR01730">
    <property type="entry name" value="RND_mfp"/>
    <property type="match status" value="1"/>
</dbReference>
<dbReference type="KEGG" id="aev:EI546_15170"/>
<dbReference type="FunFam" id="2.40.30.170:FF:000010">
    <property type="entry name" value="Efflux RND transporter periplasmic adaptor subunit"/>
    <property type="match status" value="1"/>
</dbReference>
<proteinExistence type="inferred from homology"/>
<dbReference type="GO" id="GO:0016020">
    <property type="term" value="C:membrane"/>
    <property type="evidence" value="ECO:0007669"/>
    <property type="project" value="InterPro"/>
</dbReference>
<dbReference type="PROSITE" id="PS51257">
    <property type="entry name" value="PROKAR_LIPOPROTEIN"/>
    <property type="match status" value="1"/>
</dbReference>
<gene>
    <name evidence="6" type="ORF">EI546_15170</name>
</gene>
<evidence type="ECO:0000256" key="3">
    <source>
        <dbReference type="SAM" id="Coils"/>
    </source>
</evidence>
<dbReference type="Gene3D" id="2.40.50.100">
    <property type="match status" value="1"/>
</dbReference>
<dbReference type="PANTHER" id="PTHR30097:SF4">
    <property type="entry name" value="SLR6042 PROTEIN"/>
    <property type="match status" value="1"/>
</dbReference>
<reference evidence="6 7" key="1">
    <citation type="submission" date="2019-01" db="EMBL/GenBank/DDBJ databases">
        <title>Complete genome sequencing of Aequorivita sp. H23M31.</title>
        <authorList>
            <person name="Bae J.-W."/>
        </authorList>
    </citation>
    <scope>NUCLEOTIDE SEQUENCE [LARGE SCALE GENOMIC DNA]</scope>
    <source>
        <strain evidence="6 7">H23M31</strain>
    </source>
</reference>
<evidence type="ECO:0000259" key="5">
    <source>
        <dbReference type="Pfam" id="PF25973"/>
    </source>
</evidence>
<dbReference type="Pfam" id="PF25954">
    <property type="entry name" value="Beta-barrel_RND_2"/>
    <property type="match status" value="1"/>
</dbReference>
<dbReference type="Gene3D" id="2.40.420.20">
    <property type="match status" value="1"/>
</dbReference>
<evidence type="ECO:0000256" key="2">
    <source>
        <dbReference type="ARBA" id="ARBA00022448"/>
    </source>
</evidence>
<dbReference type="InterPro" id="IPR006143">
    <property type="entry name" value="RND_pump_MFP"/>
</dbReference>